<sequence>MAAEADEDDELTFNVEEVQKVVRDNIELVLGGNAYSHSRSPQWIALITDKTLARINKMQKPFKYIVRITITQKNGAGLHTAAAYYWDTATDGSCTVRWENKFMYCIVNVWAMALQI</sequence>
<evidence type="ECO:0000256" key="1">
    <source>
        <dbReference type="ARBA" id="ARBA00005361"/>
    </source>
</evidence>
<dbReference type="Gene3D" id="3.30.1140.40">
    <property type="entry name" value="Tctex-1"/>
    <property type="match status" value="1"/>
</dbReference>
<accession>A0A8S4EAE0</accession>
<dbReference type="GO" id="GO:0007018">
    <property type="term" value="P:microtubule-based movement"/>
    <property type="evidence" value="ECO:0007669"/>
    <property type="project" value="TreeGrafter"/>
</dbReference>
<evidence type="ECO:0000313" key="3">
    <source>
        <dbReference type="Proteomes" id="UP000653454"/>
    </source>
</evidence>
<dbReference type="InterPro" id="IPR005334">
    <property type="entry name" value="Tctex-1-like"/>
</dbReference>
<dbReference type="CDD" id="cd21455">
    <property type="entry name" value="DLC-like_DYNLT1_DYNLT3"/>
    <property type="match status" value="1"/>
</dbReference>
<comment type="caution">
    <text evidence="2">The sequence shown here is derived from an EMBL/GenBank/DDBJ whole genome shotgun (WGS) entry which is preliminary data.</text>
</comment>
<gene>
    <name evidence="2" type="ORF">PLXY2_LOCUS4935</name>
</gene>
<evidence type="ECO:0000313" key="2">
    <source>
        <dbReference type="EMBL" id="CAG9112690.1"/>
    </source>
</evidence>
<dbReference type="GO" id="GO:0005868">
    <property type="term" value="C:cytoplasmic dynein complex"/>
    <property type="evidence" value="ECO:0007669"/>
    <property type="project" value="TreeGrafter"/>
</dbReference>
<protein>
    <submittedName>
        <fullName evidence="2">(diamondback moth) hypothetical protein</fullName>
    </submittedName>
</protein>
<dbReference type="GO" id="GO:0045505">
    <property type="term" value="F:dynein intermediate chain binding"/>
    <property type="evidence" value="ECO:0007669"/>
    <property type="project" value="TreeGrafter"/>
</dbReference>
<dbReference type="PANTHER" id="PTHR21255:SF4">
    <property type="entry name" value="DYNEIN LIGHT CHAIN TCTEX-TYPE"/>
    <property type="match status" value="1"/>
</dbReference>
<dbReference type="InterPro" id="IPR038586">
    <property type="entry name" value="Tctex-1-like_sf"/>
</dbReference>
<comment type="similarity">
    <text evidence="1">Belongs to the dynein light chain Tctex-type family.</text>
</comment>
<name>A0A8S4EAE0_PLUXY</name>
<dbReference type="GO" id="GO:0005737">
    <property type="term" value="C:cytoplasm"/>
    <property type="evidence" value="ECO:0007669"/>
    <property type="project" value="TreeGrafter"/>
</dbReference>
<proteinExistence type="inferred from homology"/>
<dbReference type="OrthoDB" id="10059120at2759"/>
<reference evidence="2" key="1">
    <citation type="submission" date="2020-11" db="EMBL/GenBank/DDBJ databases">
        <authorList>
            <person name="Whiteford S."/>
        </authorList>
    </citation>
    <scope>NUCLEOTIDE SEQUENCE</scope>
</reference>
<organism evidence="2 3">
    <name type="scientific">Plutella xylostella</name>
    <name type="common">Diamondback moth</name>
    <name type="synonym">Plutella maculipennis</name>
    <dbReference type="NCBI Taxonomy" id="51655"/>
    <lineage>
        <taxon>Eukaryota</taxon>
        <taxon>Metazoa</taxon>
        <taxon>Ecdysozoa</taxon>
        <taxon>Arthropoda</taxon>
        <taxon>Hexapoda</taxon>
        <taxon>Insecta</taxon>
        <taxon>Pterygota</taxon>
        <taxon>Neoptera</taxon>
        <taxon>Endopterygota</taxon>
        <taxon>Lepidoptera</taxon>
        <taxon>Glossata</taxon>
        <taxon>Ditrysia</taxon>
        <taxon>Yponomeutoidea</taxon>
        <taxon>Plutellidae</taxon>
        <taxon>Plutella</taxon>
    </lineage>
</organism>
<dbReference type="Pfam" id="PF03645">
    <property type="entry name" value="Tctex-1"/>
    <property type="match status" value="1"/>
</dbReference>
<dbReference type="EMBL" id="CAJHNJ030000014">
    <property type="protein sequence ID" value="CAG9112690.1"/>
    <property type="molecule type" value="Genomic_DNA"/>
</dbReference>
<keyword evidence="3" id="KW-1185">Reference proteome</keyword>
<dbReference type="Proteomes" id="UP000653454">
    <property type="component" value="Unassembled WGS sequence"/>
</dbReference>
<dbReference type="AlphaFoldDB" id="A0A8S4EAE0"/>
<dbReference type="PANTHER" id="PTHR21255">
    <property type="entry name" value="T-COMPLEX-ASSOCIATED-TESTIS-EXPRESSED 1/ DYNEIN LIGHT CHAIN"/>
    <property type="match status" value="1"/>
</dbReference>